<dbReference type="AlphaFoldDB" id="A0A8X6MT26"/>
<comment type="caution">
    <text evidence="1">The sequence shown here is derived from an EMBL/GenBank/DDBJ whole genome shotgun (WGS) entry which is preliminary data.</text>
</comment>
<dbReference type="Proteomes" id="UP000887013">
    <property type="component" value="Unassembled WGS sequence"/>
</dbReference>
<reference evidence="1" key="1">
    <citation type="submission" date="2020-08" db="EMBL/GenBank/DDBJ databases">
        <title>Multicomponent nature underlies the extraordinary mechanical properties of spider dragline silk.</title>
        <authorList>
            <person name="Kono N."/>
            <person name="Nakamura H."/>
            <person name="Mori M."/>
            <person name="Yoshida Y."/>
            <person name="Ohtoshi R."/>
            <person name="Malay A.D."/>
            <person name="Moran D.A.P."/>
            <person name="Tomita M."/>
            <person name="Numata K."/>
            <person name="Arakawa K."/>
        </authorList>
    </citation>
    <scope>NUCLEOTIDE SEQUENCE</scope>
</reference>
<proteinExistence type="predicted"/>
<keyword evidence="2" id="KW-1185">Reference proteome</keyword>
<evidence type="ECO:0000313" key="1">
    <source>
        <dbReference type="EMBL" id="GFS76342.1"/>
    </source>
</evidence>
<sequence length="77" mass="8596">MSAETIATLREVYDNTVPKYSLRQTQDVPGGREDKSRTKTILLVSQVIDQNVKKIPSSDRRLTTAGYMGPTGLQAWL</sequence>
<protein>
    <submittedName>
        <fullName evidence="1">Uncharacterized protein</fullName>
    </submittedName>
</protein>
<dbReference type="EMBL" id="BMAW01050640">
    <property type="protein sequence ID" value="GFS76342.1"/>
    <property type="molecule type" value="Genomic_DNA"/>
</dbReference>
<accession>A0A8X6MT26</accession>
<evidence type="ECO:0000313" key="2">
    <source>
        <dbReference type="Proteomes" id="UP000887013"/>
    </source>
</evidence>
<gene>
    <name evidence="1" type="ORF">NPIL_194091</name>
</gene>
<name>A0A8X6MT26_NEPPI</name>
<organism evidence="1 2">
    <name type="scientific">Nephila pilipes</name>
    <name type="common">Giant wood spider</name>
    <name type="synonym">Nephila maculata</name>
    <dbReference type="NCBI Taxonomy" id="299642"/>
    <lineage>
        <taxon>Eukaryota</taxon>
        <taxon>Metazoa</taxon>
        <taxon>Ecdysozoa</taxon>
        <taxon>Arthropoda</taxon>
        <taxon>Chelicerata</taxon>
        <taxon>Arachnida</taxon>
        <taxon>Araneae</taxon>
        <taxon>Araneomorphae</taxon>
        <taxon>Entelegynae</taxon>
        <taxon>Araneoidea</taxon>
        <taxon>Nephilidae</taxon>
        <taxon>Nephila</taxon>
    </lineage>
</organism>